<keyword evidence="1" id="KW-0472">Membrane</keyword>
<feature type="transmembrane region" description="Helical" evidence="1">
    <location>
        <begin position="30"/>
        <end position="46"/>
    </location>
</feature>
<evidence type="ECO:0000313" key="2">
    <source>
        <dbReference type="EMBL" id="MFD1736475.1"/>
    </source>
</evidence>
<sequence length="86" mass="9592">MYFIIVIVCGALIPFLFIKAKSKWIKWSPTLLFLLLTLLFGGKAIFFPAPEMAVLAEIVYFMTFGVAVIGSVIGMFIVKLINKTSE</sequence>
<dbReference type="RefSeq" id="WP_377927632.1">
    <property type="nucleotide sequence ID" value="NZ_JBHUEM010000008.1"/>
</dbReference>
<keyword evidence="1" id="KW-1133">Transmembrane helix</keyword>
<dbReference type="Proteomes" id="UP001597214">
    <property type="component" value="Unassembled WGS sequence"/>
</dbReference>
<proteinExistence type="predicted"/>
<evidence type="ECO:0000313" key="3">
    <source>
        <dbReference type="Proteomes" id="UP001597214"/>
    </source>
</evidence>
<keyword evidence="3" id="KW-1185">Reference proteome</keyword>
<keyword evidence="1" id="KW-0812">Transmembrane</keyword>
<reference evidence="3" key="1">
    <citation type="journal article" date="2019" name="Int. J. Syst. Evol. Microbiol.">
        <title>The Global Catalogue of Microorganisms (GCM) 10K type strain sequencing project: providing services to taxonomists for standard genome sequencing and annotation.</title>
        <authorList>
            <consortium name="The Broad Institute Genomics Platform"/>
            <consortium name="The Broad Institute Genome Sequencing Center for Infectious Disease"/>
            <person name="Wu L."/>
            <person name="Ma J."/>
        </authorList>
    </citation>
    <scope>NUCLEOTIDE SEQUENCE [LARGE SCALE GENOMIC DNA]</scope>
    <source>
        <strain evidence="3">CCUG 49339</strain>
    </source>
</reference>
<evidence type="ECO:0000256" key="1">
    <source>
        <dbReference type="SAM" id="Phobius"/>
    </source>
</evidence>
<accession>A0ABW4LMV0</accession>
<gene>
    <name evidence="2" type="ORF">ACFSCX_07845</name>
</gene>
<feature type="transmembrane region" description="Helical" evidence="1">
    <location>
        <begin position="58"/>
        <end position="81"/>
    </location>
</feature>
<dbReference type="EMBL" id="JBHUEM010000008">
    <property type="protein sequence ID" value="MFD1736475.1"/>
    <property type="molecule type" value="Genomic_DNA"/>
</dbReference>
<comment type="caution">
    <text evidence="2">The sequence shown here is derived from an EMBL/GenBank/DDBJ whole genome shotgun (WGS) entry which is preliminary data.</text>
</comment>
<name>A0ABW4LMV0_9BACI</name>
<protein>
    <submittedName>
        <fullName evidence="2">Uncharacterized protein</fullName>
    </submittedName>
</protein>
<organism evidence="2 3">
    <name type="scientific">Bacillus salitolerans</name>
    <dbReference type="NCBI Taxonomy" id="1437434"/>
    <lineage>
        <taxon>Bacteria</taxon>
        <taxon>Bacillati</taxon>
        <taxon>Bacillota</taxon>
        <taxon>Bacilli</taxon>
        <taxon>Bacillales</taxon>
        <taxon>Bacillaceae</taxon>
        <taxon>Bacillus</taxon>
    </lineage>
</organism>